<dbReference type="InterPro" id="IPR001387">
    <property type="entry name" value="Cro/C1-type_HTH"/>
</dbReference>
<accession>A0A5R8Q9A7</accession>
<evidence type="ECO:0000313" key="3">
    <source>
        <dbReference type="Proteomes" id="UP000306912"/>
    </source>
</evidence>
<dbReference type="SMART" id="SM00530">
    <property type="entry name" value="HTH_XRE"/>
    <property type="match status" value="1"/>
</dbReference>
<dbReference type="OrthoDB" id="2364173at2"/>
<dbReference type="AlphaFoldDB" id="A0A5R8Q9A7"/>
<gene>
    <name evidence="2" type="ORF">FEZ08_08900</name>
</gene>
<evidence type="ECO:0000313" key="2">
    <source>
        <dbReference type="EMBL" id="TLG72496.1"/>
    </source>
</evidence>
<dbReference type="InParanoid" id="A0A5R8Q9A7"/>
<evidence type="ECO:0000259" key="1">
    <source>
        <dbReference type="SMART" id="SM00530"/>
    </source>
</evidence>
<proteinExistence type="predicted"/>
<feature type="domain" description="HTH cro/C1-type" evidence="1">
    <location>
        <begin position="10"/>
        <end position="64"/>
    </location>
</feature>
<keyword evidence="3" id="KW-1185">Reference proteome</keyword>
<protein>
    <recommendedName>
        <fullName evidence="1">HTH cro/C1-type domain-containing protein</fullName>
    </recommendedName>
</protein>
<name>A0A5R8Q9A7_9FIRM</name>
<dbReference type="Proteomes" id="UP000306912">
    <property type="component" value="Unassembled WGS sequence"/>
</dbReference>
<dbReference type="EMBL" id="VBWP01000008">
    <property type="protein sequence ID" value="TLG72496.1"/>
    <property type="molecule type" value="Genomic_DNA"/>
</dbReference>
<reference evidence="2 3" key="1">
    <citation type="submission" date="2019-05" db="EMBL/GenBank/DDBJ databases">
        <title>Culicoidintestinum kansasii gen. nov., sp. nov. from the gastrointestinal tract of the biting midge, Culicoides sonorensis.</title>
        <authorList>
            <person name="Neupane S."/>
            <person name="Ghosh A."/>
            <person name="Gunther S."/>
            <person name="Martin K."/>
            <person name="Zurek L."/>
        </authorList>
    </citation>
    <scope>NUCLEOTIDE SEQUENCE [LARGE SCALE GENOMIC DNA]</scope>
    <source>
        <strain evidence="2 3">CS-1</strain>
    </source>
</reference>
<organism evidence="2 3">
    <name type="scientific">Culicoidibacter larvae</name>
    <dbReference type="NCBI Taxonomy" id="2579976"/>
    <lineage>
        <taxon>Bacteria</taxon>
        <taxon>Bacillati</taxon>
        <taxon>Bacillota</taxon>
        <taxon>Culicoidibacteria</taxon>
        <taxon>Culicoidibacterales</taxon>
        <taxon>Culicoidibacteraceae</taxon>
        <taxon>Culicoidibacter</taxon>
    </lineage>
</organism>
<sequence length="422" mass="48428">MGRSFVLKERINYLCELRGIERKDLVEGLVTLTHFSNILAGRYPLPDDLAVALATRLEVAPEYLRDAGDCSDEVVVFAEQMVEQLLLNGYNSANIDDLPYVHNAVLVELTAHLVRATTAVIYPEIVVSQEEQQYLLLHIAQSEIDELPDALQKAVLSYRLYVARRDRLQNEVLTYCRQLQKMTFASPYVWIHLLEVEVEALLYGGYAEAAQDLLKRAIGRCYFEGLYYHLTQLYVMYSIGFVNMQSWQKALYYLEKAKEQLEFTGEHAVAYSHIIANNSIQIRLKAGEYDAAMQEIEALEVFLKQTDNATAFDGQMLLARCELAFKMGNFEQMAALLDSTDVAAMTIEQQMAAAFYRSQLAYEQGDEAAFLIAAEQCRLYFEQFFNRDRLIILYSQLASLAKESRQYKQSSEYFEYLCQILQ</sequence>
<comment type="caution">
    <text evidence="2">The sequence shown here is derived from an EMBL/GenBank/DDBJ whole genome shotgun (WGS) entry which is preliminary data.</text>
</comment>
<dbReference type="RefSeq" id="WP_138191517.1">
    <property type="nucleotide sequence ID" value="NZ_VBWP01000008.1"/>
</dbReference>